<sequence>MNEISALEMLLPLLTDKKIFSASGKAHLPDLFKFNQNVNESYILNPTCEEIVSELLASYTQMSYKNLPCRFYQISSKFRDEKRPKYGLLRSKEFIMKDLYCFDSTFESSMMTYEEVKNKYKEFFNNLGIPYVVVKGTEGDIGGLKSDEFYFMADVGDNNLVLCQKCGHKECIEFVKLNDQVCSNCQNGDVKIFKGIEVGHTFQIGTKYSKIFNTNYLSKDNEKIPVEMCCFGLGLTRILAASVEVLSSFNEIRWPHSIVPYQVCLIPPKKNSIEERQGGDIVNILFNELYRTFGNDLVVDDRTSMTIGKRIQSIKELGLPFAIIIGKDIIKNPPLVEVYDVYKNHSTFLQINDLCRFIQDRIKDFNIDETILRKNECNG</sequence>
<keyword evidence="6 10" id="KW-0030">Aminoacyl-tRNA synthetase</keyword>
<dbReference type="EMBL" id="DS235787">
    <property type="protein sequence ID" value="EEB17098.1"/>
    <property type="molecule type" value="Genomic_DNA"/>
</dbReference>
<reference evidence="10" key="2">
    <citation type="submission" date="2007-04" db="EMBL/GenBank/DDBJ databases">
        <title>The genome of the human body louse.</title>
        <authorList>
            <consortium name="The Human Body Louse Genome Consortium"/>
            <person name="Kirkness E."/>
            <person name="Walenz B."/>
            <person name="Hass B."/>
            <person name="Bruggner R."/>
            <person name="Strausberg R."/>
        </authorList>
    </citation>
    <scope>NUCLEOTIDE SEQUENCE</scope>
    <source>
        <strain evidence="10">USDA</strain>
    </source>
</reference>
<dbReference type="SUPFAM" id="SSF55681">
    <property type="entry name" value="Class II aaRS and biotin synthetases"/>
    <property type="match status" value="1"/>
</dbReference>
<dbReference type="OrthoDB" id="10267474at2759"/>
<comment type="catalytic activity">
    <reaction evidence="8">
        <text>tRNA(Pro) + L-proline + ATP = L-prolyl-tRNA(Pro) + AMP + diphosphate</text>
        <dbReference type="Rhea" id="RHEA:14305"/>
        <dbReference type="Rhea" id="RHEA-COMP:9700"/>
        <dbReference type="Rhea" id="RHEA-COMP:9702"/>
        <dbReference type="ChEBI" id="CHEBI:30616"/>
        <dbReference type="ChEBI" id="CHEBI:33019"/>
        <dbReference type="ChEBI" id="CHEBI:60039"/>
        <dbReference type="ChEBI" id="CHEBI:78442"/>
        <dbReference type="ChEBI" id="CHEBI:78532"/>
        <dbReference type="ChEBI" id="CHEBI:456215"/>
        <dbReference type="EC" id="6.1.1.15"/>
    </reaction>
</comment>
<dbReference type="Gene3D" id="3.40.50.800">
    <property type="entry name" value="Anticodon-binding domain"/>
    <property type="match status" value="1"/>
</dbReference>
<keyword evidence="4" id="KW-0067">ATP-binding</keyword>
<dbReference type="Pfam" id="PF00587">
    <property type="entry name" value="tRNA-synt_2b"/>
    <property type="match status" value="1"/>
</dbReference>
<evidence type="ECO:0000256" key="1">
    <source>
        <dbReference type="ARBA" id="ARBA00012831"/>
    </source>
</evidence>
<keyword evidence="2 10" id="KW-0436">Ligase</keyword>
<dbReference type="PROSITE" id="PS50862">
    <property type="entry name" value="AA_TRNA_LIGASE_II"/>
    <property type="match status" value="1"/>
</dbReference>
<dbReference type="InterPro" id="IPR050062">
    <property type="entry name" value="Pro-tRNA_synthetase"/>
</dbReference>
<dbReference type="VEuPathDB" id="VectorBase:PHUM452790"/>
<dbReference type="CTD" id="8230489"/>
<dbReference type="InterPro" id="IPR002316">
    <property type="entry name" value="Pro-tRNA-ligase_IIa"/>
</dbReference>
<dbReference type="EMBL" id="AAZO01005514">
    <property type="status" value="NOT_ANNOTATED_CDS"/>
    <property type="molecule type" value="Genomic_DNA"/>
</dbReference>
<dbReference type="InParanoid" id="E0VUP2"/>
<dbReference type="PRINTS" id="PR01046">
    <property type="entry name" value="TRNASYNTHPRO"/>
</dbReference>
<organism>
    <name type="scientific">Pediculus humanus subsp. corporis</name>
    <name type="common">Body louse</name>
    <dbReference type="NCBI Taxonomy" id="121224"/>
    <lineage>
        <taxon>Eukaryota</taxon>
        <taxon>Metazoa</taxon>
        <taxon>Ecdysozoa</taxon>
        <taxon>Arthropoda</taxon>
        <taxon>Hexapoda</taxon>
        <taxon>Insecta</taxon>
        <taxon>Pterygota</taxon>
        <taxon>Neoptera</taxon>
        <taxon>Paraneoptera</taxon>
        <taxon>Psocodea</taxon>
        <taxon>Troctomorpha</taxon>
        <taxon>Phthiraptera</taxon>
        <taxon>Anoplura</taxon>
        <taxon>Pediculidae</taxon>
        <taxon>Pediculus</taxon>
    </lineage>
</organism>
<proteinExistence type="predicted"/>
<feature type="domain" description="Aminoacyl-transfer RNA synthetases class-II family profile" evidence="9">
    <location>
        <begin position="1"/>
        <end position="260"/>
    </location>
</feature>
<evidence type="ECO:0000256" key="3">
    <source>
        <dbReference type="ARBA" id="ARBA00022741"/>
    </source>
</evidence>
<keyword evidence="5" id="KW-0648">Protein biosynthesis</keyword>
<dbReference type="PANTHER" id="PTHR42753:SF10">
    <property type="entry name" value="PROLINE--TRNA LIGASE, MITOCHONDRIAL-RELATED"/>
    <property type="match status" value="1"/>
</dbReference>
<keyword evidence="12" id="KW-1185">Reference proteome</keyword>
<gene>
    <name evidence="11" type="primary">8230489</name>
    <name evidence="10" type="ORF">Phum_PHUM452790</name>
</gene>
<dbReference type="OMA" id="EICGHQE"/>
<evidence type="ECO:0000256" key="4">
    <source>
        <dbReference type="ARBA" id="ARBA00022840"/>
    </source>
</evidence>
<evidence type="ECO:0000256" key="6">
    <source>
        <dbReference type="ARBA" id="ARBA00023146"/>
    </source>
</evidence>
<reference evidence="10" key="1">
    <citation type="submission" date="2007-04" db="EMBL/GenBank/DDBJ databases">
        <title>Annotation of Pediculus humanus corporis strain USDA.</title>
        <authorList>
            <person name="Kirkness E."/>
            <person name="Hannick L."/>
            <person name="Hass B."/>
            <person name="Bruggner R."/>
            <person name="Lawson D."/>
            <person name="Bidwell S."/>
            <person name="Joardar V."/>
            <person name="Caler E."/>
            <person name="Walenz B."/>
            <person name="Inman J."/>
            <person name="Schobel S."/>
            <person name="Galinsky K."/>
            <person name="Amedeo P."/>
            <person name="Strausberg R."/>
        </authorList>
    </citation>
    <scope>NUCLEOTIDE SEQUENCE</scope>
    <source>
        <strain evidence="10">USDA</strain>
    </source>
</reference>
<dbReference type="PANTHER" id="PTHR42753">
    <property type="entry name" value="MITOCHONDRIAL RIBOSOME PROTEIN L39/PROLYL-TRNA LIGASE FAMILY MEMBER"/>
    <property type="match status" value="1"/>
</dbReference>
<dbReference type="KEGG" id="phu:Phum_PHUM452790"/>
<dbReference type="Gene3D" id="3.30.930.10">
    <property type="entry name" value="Bira Bifunctional Protein, Domain 2"/>
    <property type="match status" value="1"/>
</dbReference>
<dbReference type="STRING" id="121224.E0VUP2"/>
<dbReference type="EnsemblMetazoa" id="PHUM452790-RA">
    <property type="protein sequence ID" value="PHUM452790-PA"/>
    <property type="gene ID" value="PHUM452790"/>
</dbReference>
<dbReference type="SUPFAM" id="SSF52954">
    <property type="entry name" value="Class II aaRS ABD-related"/>
    <property type="match status" value="1"/>
</dbReference>
<dbReference type="GO" id="GO:0005739">
    <property type="term" value="C:mitochondrion"/>
    <property type="evidence" value="ECO:0007669"/>
    <property type="project" value="TreeGrafter"/>
</dbReference>
<dbReference type="InterPro" id="IPR006195">
    <property type="entry name" value="aa-tRNA-synth_II"/>
</dbReference>
<keyword evidence="3" id="KW-0547">Nucleotide-binding</keyword>
<dbReference type="InterPro" id="IPR036621">
    <property type="entry name" value="Anticodon-bd_dom_sf"/>
</dbReference>
<protein>
    <recommendedName>
        <fullName evidence="1">proline--tRNA ligase</fullName>
        <ecNumber evidence="1">6.1.1.15</ecNumber>
    </recommendedName>
    <alternativeName>
        <fullName evidence="7">Prolyl-tRNA synthetase</fullName>
    </alternativeName>
</protein>
<dbReference type="GO" id="GO:0006433">
    <property type="term" value="P:prolyl-tRNA aminoacylation"/>
    <property type="evidence" value="ECO:0007669"/>
    <property type="project" value="InterPro"/>
</dbReference>
<dbReference type="FunCoup" id="E0VUP2">
    <property type="interactions" value="817"/>
</dbReference>
<dbReference type="GO" id="GO:0004827">
    <property type="term" value="F:proline-tRNA ligase activity"/>
    <property type="evidence" value="ECO:0007669"/>
    <property type="project" value="UniProtKB-EC"/>
</dbReference>
<name>E0VUP2_PEDHC</name>
<dbReference type="InterPro" id="IPR002314">
    <property type="entry name" value="aa-tRNA-synt_IIb"/>
</dbReference>
<evidence type="ECO:0000256" key="7">
    <source>
        <dbReference type="ARBA" id="ARBA00029731"/>
    </source>
</evidence>
<dbReference type="Proteomes" id="UP000009046">
    <property type="component" value="Unassembled WGS sequence"/>
</dbReference>
<accession>E0VUP2</accession>
<dbReference type="EC" id="6.1.1.15" evidence="1"/>
<evidence type="ECO:0000313" key="11">
    <source>
        <dbReference type="EnsemblMetazoa" id="PHUM452790-PA"/>
    </source>
</evidence>
<dbReference type="RefSeq" id="XP_002429836.1">
    <property type="nucleotide sequence ID" value="XM_002429791.1"/>
</dbReference>
<dbReference type="InterPro" id="IPR004154">
    <property type="entry name" value="Anticodon-bd"/>
</dbReference>
<evidence type="ECO:0000313" key="12">
    <source>
        <dbReference type="Proteomes" id="UP000009046"/>
    </source>
</evidence>
<dbReference type="Pfam" id="PF03129">
    <property type="entry name" value="HGTP_anticodon"/>
    <property type="match status" value="1"/>
</dbReference>
<dbReference type="InterPro" id="IPR045864">
    <property type="entry name" value="aa-tRNA-synth_II/BPL/LPL"/>
</dbReference>
<dbReference type="AlphaFoldDB" id="E0VUP2"/>
<reference evidence="11" key="3">
    <citation type="submission" date="2021-02" db="UniProtKB">
        <authorList>
            <consortium name="EnsemblMetazoa"/>
        </authorList>
    </citation>
    <scope>IDENTIFICATION</scope>
    <source>
        <strain evidence="11">USDA</strain>
    </source>
</reference>
<evidence type="ECO:0000256" key="8">
    <source>
        <dbReference type="ARBA" id="ARBA00047671"/>
    </source>
</evidence>
<dbReference type="GO" id="GO:0005524">
    <property type="term" value="F:ATP binding"/>
    <property type="evidence" value="ECO:0007669"/>
    <property type="project" value="UniProtKB-KW"/>
</dbReference>
<dbReference type="GeneID" id="8230489"/>
<evidence type="ECO:0000313" key="10">
    <source>
        <dbReference type="EMBL" id="EEB17098.1"/>
    </source>
</evidence>
<evidence type="ECO:0000259" key="9">
    <source>
        <dbReference type="PROSITE" id="PS50862"/>
    </source>
</evidence>
<dbReference type="HOGENOM" id="CLU_016739_4_1_1"/>
<dbReference type="eggNOG" id="KOG2324">
    <property type="taxonomic scope" value="Eukaryota"/>
</dbReference>
<evidence type="ECO:0000256" key="2">
    <source>
        <dbReference type="ARBA" id="ARBA00022598"/>
    </source>
</evidence>
<evidence type="ECO:0000256" key="5">
    <source>
        <dbReference type="ARBA" id="ARBA00022917"/>
    </source>
</evidence>